<keyword evidence="10" id="KW-0418">Kinase</keyword>
<proteinExistence type="predicted"/>
<evidence type="ECO:0000256" key="4">
    <source>
        <dbReference type="ARBA" id="ARBA00012438"/>
    </source>
</evidence>
<accession>A0ABP3DMY4</accession>
<comment type="caution">
    <text evidence="17">The sequence shown here is derived from an EMBL/GenBank/DDBJ whole genome shotgun (WGS) entry which is preliminary data.</text>
</comment>
<evidence type="ECO:0000256" key="14">
    <source>
        <dbReference type="ARBA" id="ARBA00024827"/>
    </source>
</evidence>
<evidence type="ECO:0000256" key="6">
    <source>
        <dbReference type="ARBA" id="ARBA00022485"/>
    </source>
</evidence>
<evidence type="ECO:0000256" key="9">
    <source>
        <dbReference type="ARBA" id="ARBA00022723"/>
    </source>
</evidence>
<keyword evidence="12" id="KW-0902">Two-component regulatory system</keyword>
<dbReference type="SMART" id="SM00065">
    <property type="entry name" value="GAF"/>
    <property type="match status" value="1"/>
</dbReference>
<evidence type="ECO:0000313" key="17">
    <source>
        <dbReference type="EMBL" id="GAA0234290.1"/>
    </source>
</evidence>
<keyword evidence="9" id="KW-0479">Metal-binding</keyword>
<organism evidence="17 18">
    <name type="scientific">Saccharothrix mutabilis subsp. mutabilis</name>
    <dbReference type="NCBI Taxonomy" id="66855"/>
    <lineage>
        <taxon>Bacteria</taxon>
        <taxon>Bacillati</taxon>
        <taxon>Actinomycetota</taxon>
        <taxon>Actinomycetes</taxon>
        <taxon>Pseudonocardiales</taxon>
        <taxon>Pseudonocardiaceae</taxon>
        <taxon>Saccharothrix</taxon>
    </lineage>
</organism>
<dbReference type="Pfam" id="PF13185">
    <property type="entry name" value="GAF_2"/>
    <property type="match status" value="1"/>
</dbReference>
<keyword evidence="6" id="KW-0004">4Fe-4S</keyword>
<dbReference type="Proteomes" id="UP001500416">
    <property type="component" value="Unassembled WGS sequence"/>
</dbReference>
<dbReference type="InterPro" id="IPR003018">
    <property type="entry name" value="GAF"/>
</dbReference>
<evidence type="ECO:0000256" key="1">
    <source>
        <dbReference type="ARBA" id="ARBA00000085"/>
    </source>
</evidence>
<reference evidence="18" key="1">
    <citation type="journal article" date="2019" name="Int. J. Syst. Evol. Microbiol.">
        <title>The Global Catalogue of Microorganisms (GCM) 10K type strain sequencing project: providing services to taxonomists for standard genome sequencing and annotation.</title>
        <authorList>
            <consortium name="The Broad Institute Genomics Platform"/>
            <consortium name="The Broad Institute Genome Sequencing Center for Infectious Disease"/>
            <person name="Wu L."/>
            <person name="Ma J."/>
        </authorList>
    </citation>
    <scope>NUCLEOTIDE SEQUENCE [LARGE SCALE GENOMIC DNA]</scope>
    <source>
        <strain evidence="18">JCM 3380</strain>
    </source>
</reference>
<evidence type="ECO:0000256" key="7">
    <source>
        <dbReference type="ARBA" id="ARBA00022490"/>
    </source>
</evidence>
<dbReference type="InterPro" id="IPR029016">
    <property type="entry name" value="GAF-like_dom_sf"/>
</dbReference>
<evidence type="ECO:0000259" key="16">
    <source>
        <dbReference type="PROSITE" id="PS50109"/>
    </source>
</evidence>
<dbReference type="SMART" id="SM00387">
    <property type="entry name" value="HATPase_c"/>
    <property type="match status" value="1"/>
</dbReference>
<dbReference type="InterPro" id="IPR003594">
    <property type="entry name" value="HATPase_dom"/>
</dbReference>
<name>A0ABP3DMY4_9PSEU</name>
<protein>
    <recommendedName>
        <fullName evidence="5">Oxygen sensor histidine kinase NreB</fullName>
        <ecNumber evidence="4">2.7.13.3</ecNumber>
    </recommendedName>
    <alternativeName>
        <fullName evidence="15">Nitrogen regulation protein B</fullName>
    </alternativeName>
</protein>
<dbReference type="EMBL" id="BAAABU010000007">
    <property type="protein sequence ID" value="GAA0234290.1"/>
    <property type="molecule type" value="Genomic_DNA"/>
</dbReference>
<comment type="cofactor">
    <cofactor evidence="2">
        <name>[4Fe-4S] cluster</name>
        <dbReference type="ChEBI" id="CHEBI:49883"/>
    </cofactor>
</comment>
<dbReference type="PANTHER" id="PTHR24421">
    <property type="entry name" value="NITRATE/NITRITE SENSOR PROTEIN NARX-RELATED"/>
    <property type="match status" value="1"/>
</dbReference>
<evidence type="ECO:0000256" key="8">
    <source>
        <dbReference type="ARBA" id="ARBA00022679"/>
    </source>
</evidence>
<evidence type="ECO:0000256" key="2">
    <source>
        <dbReference type="ARBA" id="ARBA00001966"/>
    </source>
</evidence>
<dbReference type="CDD" id="cd16917">
    <property type="entry name" value="HATPase_UhpB-NarQ-NarX-like"/>
    <property type="match status" value="1"/>
</dbReference>
<dbReference type="InterPro" id="IPR036890">
    <property type="entry name" value="HATPase_C_sf"/>
</dbReference>
<dbReference type="PROSITE" id="PS50109">
    <property type="entry name" value="HIS_KIN"/>
    <property type="match status" value="1"/>
</dbReference>
<dbReference type="InterPro" id="IPR004358">
    <property type="entry name" value="Sig_transdc_His_kin-like_C"/>
</dbReference>
<dbReference type="Gene3D" id="1.20.5.1930">
    <property type="match status" value="1"/>
</dbReference>
<dbReference type="Gene3D" id="3.30.450.40">
    <property type="match status" value="1"/>
</dbReference>
<evidence type="ECO:0000256" key="10">
    <source>
        <dbReference type="ARBA" id="ARBA00022777"/>
    </source>
</evidence>
<dbReference type="SUPFAM" id="SSF55874">
    <property type="entry name" value="ATPase domain of HSP90 chaperone/DNA topoisomerase II/histidine kinase"/>
    <property type="match status" value="1"/>
</dbReference>
<feature type="domain" description="Histidine kinase" evidence="16">
    <location>
        <begin position="301"/>
        <end position="387"/>
    </location>
</feature>
<evidence type="ECO:0000256" key="15">
    <source>
        <dbReference type="ARBA" id="ARBA00030800"/>
    </source>
</evidence>
<evidence type="ECO:0000256" key="13">
    <source>
        <dbReference type="ARBA" id="ARBA00023014"/>
    </source>
</evidence>
<gene>
    <name evidence="17" type="ORF">GCM10010492_36480</name>
</gene>
<dbReference type="InterPro" id="IPR050482">
    <property type="entry name" value="Sensor_HK_TwoCompSys"/>
</dbReference>
<keyword evidence="8" id="KW-0808">Transferase</keyword>
<evidence type="ECO:0000256" key="12">
    <source>
        <dbReference type="ARBA" id="ARBA00023012"/>
    </source>
</evidence>
<dbReference type="Pfam" id="PF02518">
    <property type="entry name" value="HATPase_c"/>
    <property type="match status" value="1"/>
</dbReference>
<keyword evidence="18" id="KW-1185">Reference proteome</keyword>
<evidence type="ECO:0000256" key="3">
    <source>
        <dbReference type="ARBA" id="ARBA00004496"/>
    </source>
</evidence>
<keyword evidence="7" id="KW-0963">Cytoplasm</keyword>
<evidence type="ECO:0000313" key="18">
    <source>
        <dbReference type="Proteomes" id="UP001500416"/>
    </source>
</evidence>
<dbReference type="Pfam" id="PF07730">
    <property type="entry name" value="HisKA_3"/>
    <property type="match status" value="1"/>
</dbReference>
<evidence type="ECO:0000256" key="11">
    <source>
        <dbReference type="ARBA" id="ARBA00023004"/>
    </source>
</evidence>
<dbReference type="PRINTS" id="PR00344">
    <property type="entry name" value="BCTRLSENSOR"/>
</dbReference>
<keyword evidence="11" id="KW-0408">Iron</keyword>
<dbReference type="EC" id="2.7.13.3" evidence="4"/>
<sequence length="402" mass="42637">MTRGYRVAQPEAHVDDDVFELLAELDALERARAERVSLLDTRAVLRRLADRIRAQFGFDVSLIGLVEGRDLVLRLWSGTRDSRLHDLPVPIGLGVGGRVAAAGSPIVVPNYYRSDRITHDFDAHVRAEGLGSMAAVPVRTGEVRGVLYGAVRGEAEVGDDAVDGLRGLARLAGLAVDVADGAVTLADTAVVEERRRLAASLHDSVGAMLFGVGSSVRKLREQAVPGVDDQLERIERQLAAAGMALRESISRLRVGSDRDPVRLTADIAESVHAFSQRSGVAASLVPVGGTPRLDPARAALVKRVVDEGLLNVEKHARARSVVVTLAVSDRVTVAVLDDGVGVEEPLGGTGAGLPALRRQVERAGGTLSLLNTEEGGAVLRCELPAPSPSGEVTDRVTWGTFR</sequence>
<comment type="function">
    <text evidence="14">Member of the two-component regulatory system NreB/NreC involved in the control of dissimilatory nitrate/nitrite reduction in response to oxygen. NreB functions as a direct oxygen sensor histidine kinase which is autophosphorylated, in the absence of oxygen, probably at the conserved histidine residue, and transfers its phosphate group probably to a conserved aspartate residue of NreC. NreB/NreC activates the expression of the nitrate (narGHJI) and nitrite (nir) reductase operons, as well as the putative nitrate transporter gene narT.</text>
</comment>
<comment type="subcellular location">
    <subcellularLocation>
        <location evidence="3">Cytoplasm</location>
    </subcellularLocation>
</comment>
<dbReference type="InterPro" id="IPR011712">
    <property type="entry name" value="Sig_transdc_His_kin_sub3_dim/P"/>
</dbReference>
<comment type="catalytic activity">
    <reaction evidence="1">
        <text>ATP + protein L-histidine = ADP + protein N-phospho-L-histidine.</text>
        <dbReference type="EC" id="2.7.13.3"/>
    </reaction>
</comment>
<keyword evidence="13" id="KW-0411">Iron-sulfur</keyword>
<dbReference type="SUPFAM" id="SSF55781">
    <property type="entry name" value="GAF domain-like"/>
    <property type="match status" value="1"/>
</dbReference>
<dbReference type="InterPro" id="IPR005467">
    <property type="entry name" value="His_kinase_dom"/>
</dbReference>
<evidence type="ECO:0000256" key="5">
    <source>
        <dbReference type="ARBA" id="ARBA00017322"/>
    </source>
</evidence>
<dbReference type="Gene3D" id="3.30.565.10">
    <property type="entry name" value="Histidine kinase-like ATPase, C-terminal domain"/>
    <property type="match status" value="1"/>
</dbReference>